<sequence>MLGDMKTEWMEEKKPSLMMKQTKSPVLMTRLHFLYVHSVIINSTPSVYSSPMASLVLTDGFEKLPDKIMYPYAEPNELKKHHHVLLPVRVISVPGPGIEPRPPAQKSDTLPLDRQCRDVFVELSGVERGRDEVNWGRSEEKVTIKEKKNFSTYVQDLNLDLSITSNPVQHESDTLDHLAMLVVFVALVEYSQLTDAVPLYSDNDPPSPQRRGNILAEGFRNSHAQALAIWN</sequence>
<gene>
    <name evidence="1" type="ORF">TCMB3V08_LOCUS1190</name>
</gene>
<reference evidence="1" key="1">
    <citation type="submission" date="2020-11" db="EMBL/GenBank/DDBJ databases">
        <authorList>
            <person name="Tran Van P."/>
        </authorList>
    </citation>
    <scope>NUCLEOTIDE SEQUENCE</scope>
</reference>
<evidence type="ECO:0000313" key="1">
    <source>
        <dbReference type="EMBL" id="CAD7568421.1"/>
    </source>
</evidence>
<dbReference type="EMBL" id="OE179320">
    <property type="protein sequence ID" value="CAD7568421.1"/>
    <property type="molecule type" value="Genomic_DNA"/>
</dbReference>
<organism evidence="1">
    <name type="scientific">Timema californicum</name>
    <name type="common">California timema</name>
    <name type="synonym">Walking stick</name>
    <dbReference type="NCBI Taxonomy" id="61474"/>
    <lineage>
        <taxon>Eukaryota</taxon>
        <taxon>Metazoa</taxon>
        <taxon>Ecdysozoa</taxon>
        <taxon>Arthropoda</taxon>
        <taxon>Hexapoda</taxon>
        <taxon>Insecta</taxon>
        <taxon>Pterygota</taxon>
        <taxon>Neoptera</taxon>
        <taxon>Polyneoptera</taxon>
        <taxon>Phasmatodea</taxon>
        <taxon>Timematodea</taxon>
        <taxon>Timematoidea</taxon>
        <taxon>Timematidae</taxon>
        <taxon>Timema</taxon>
    </lineage>
</organism>
<proteinExistence type="predicted"/>
<name>A0A7R9P3F6_TIMCA</name>
<accession>A0A7R9P3F6</accession>
<dbReference type="AlphaFoldDB" id="A0A7R9P3F6"/>
<protein>
    <submittedName>
        <fullName evidence="1">(California timema) hypothetical protein</fullName>
    </submittedName>
</protein>